<sequence length="59" mass="6913">MINQRQADWWPADFHLTIERSAEHDWIAVVEDAYRNSSFANSLGQVVSDLRFRNAWAGY</sequence>
<proteinExistence type="predicted"/>
<name>A0A933S186_RHOPL</name>
<evidence type="ECO:0000313" key="1">
    <source>
        <dbReference type="EMBL" id="MBI5132535.1"/>
    </source>
</evidence>
<accession>A0A933S186</accession>
<organism evidence="1 2">
    <name type="scientific">Rhodopseudomonas palustris</name>
    <dbReference type="NCBI Taxonomy" id="1076"/>
    <lineage>
        <taxon>Bacteria</taxon>
        <taxon>Pseudomonadati</taxon>
        <taxon>Pseudomonadota</taxon>
        <taxon>Alphaproteobacteria</taxon>
        <taxon>Hyphomicrobiales</taxon>
        <taxon>Nitrobacteraceae</taxon>
        <taxon>Rhodopseudomonas</taxon>
    </lineage>
</organism>
<gene>
    <name evidence="1" type="ORF">HZA66_24100</name>
</gene>
<reference evidence="1" key="1">
    <citation type="submission" date="2020-07" db="EMBL/GenBank/DDBJ databases">
        <title>Huge and variable diversity of episymbiotic CPR bacteria and DPANN archaea in groundwater ecosystems.</title>
        <authorList>
            <person name="He C.Y."/>
            <person name="Keren R."/>
            <person name="Whittaker M."/>
            <person name="Farag I.F."/>
            <person name="Doudna J."/>
            <person name="Cate J.H.D."/>
            <person name="Banfield J.F."/>
        </authorList>
    </citation>
    <scope>NUCLEOTIDE SEQUENCE</scope>
    <source>
        <strain evidence="1">NC_groundwater_1818_Pr3_B-0.1um_66_35</strain>
    </source>
</reference>
<dbReference type="EMBL" id="JACRJB010000067">
    <property type="protein sequence ID" value="MBI5132535.1"/>
    <property type="molecule type" value="Genomic_DNA"/>
</dbReference>
<dbReference type="Proteomes" id="UP000782519">
    <property type="component" value="Unassembled WGS sequence"/>
</dbReference>
<evidence type="ECO:0000313" key="2">
    <source>
        <dbReference type="Proteomes" id="UP000782519"/>
    </source>
</evidence>
<dbReference type="AlphaFoldDB" id="A0A933S186"/>
<comment type="caution">
    <text evidence="1">The sequence shown here is derived from an EMBL/GenBank/DDBJ whole genome shotgun (WGS) entry which is preliminary data.</text>
</comment>
<protein>
    <submittedName>
        <fullName evidence="1">Uncharacterized protein</fullName>
    </submittedName>
</protein>